<accession>A0A2M6W693</accession>
<dbReference type="InterPro" id="IPR052022">
    <property type="entry name" value="26kDa_periplasmic_antigen"/>
</dbReference>
<reference evidence="3" key="1">
    <citation type="submission" date="2017-09" db="EMBL/GenBank/DDBJ databases">
        <title>Depth-based differentiation of microbial function through sediment-hosted aquifers and enrichment of novel symbionts in the deep terrestrial subsurface.</title>
        <authorList>
            <person name="Probst A.J."/>
            <person name="Ladd B."/>
            <person name="Jarett J.K."/>
            <person name="Geller-Mcgrath D.E."/>
            <person name="Sieber C.M.K."/>
            <person name="Emerson J.B."/>
            <person name="Anantharaman K."/>
            <person name="Thomas B.C."/>
            <person name="Malmstrom R."/>
            <person name="Stieglmeier M."/>
            <person name="Klingl A."/>
            <person name="Woyke T."/>
            <person name="Ryan C.M."/>
            <person name="Banfield J.F."/>
        </authorList>
    </citation>
    <scope>NUCLEOTIDE SEQUENCE [LARGE SCALE GENOMIC DNA]</scope>
</reference>
<keyword evidence="1" id="KW-0472">Membrane</keyword>
<dbReference type="AlphaFoldDB" id="A0A2M6W693"/>
<evidence type="ECO:0008006" key="4">
    <source>
        <dbReference type="Google" id="ProtNLM"/>
    </source>
</evidence>
<dbReference type="Proteomes" id="UP000231426">
    <property type="component" value="Unassembled WGS sequence"/>
</dbReference>
<dbReference type="Gene3D" id="3.30.110.170">
    <property type="entry name" value="Protein of unknown function (DUF541), domain 1"/>
    <property type="match status" value="1"/>
</dbReference>
<dbReference type="Pfam" id="PF04402">
    <property type="entry name" value="SIMPL"/>
    <property type="match status" value="1"/>
</dbReference>
<evidence type="ECO:0000256" key="1">
    <source>
        <dbReference type="SAM" id="Phobius"/>
    </source>
</evidence>
<proteinExistence type="predicted"/>
<organism evidence="2 3">
    <name type="scientific">Candidatus Magasanikbacteria bacterium CG10_big_fil_rev_8_21_14_0_10_36_32</name>
    <dbReference type="NCBI Taxonomy" id="1974646"/>
    <lineage>
        <taxon>Bacteria</taxon>
        <taxon>Candidatus Magasanikiibacteriota</taxon>
    </lineage>
</organism>
<sequence>MALIKSKNKKESSETKIVNTLDKIHCCMGGHGFFVKKLFMTLLGVLLVYLIFYVGTAISLNIKKSNYVGLADRSEKTVSINGLGKVTGDNNIAVTSIGYSNTDKEVAKAQTSNKQVMDQVVAELKSLKIEDKDLQTNYTIYPEYDYTEKGAVLKGYKVTNTVTIKIRDLSKINVVLSLAGKYGANEVVGLNFTIDDTSNLKDQARNKALVDAKNKAAILAQSLGVRLGGVVSYNEYESGDDNYYKYSAYSGGIGGGEMAPAVVSSGSKDVIMNVNVVYEILPKK</sequence>
<dbReference type="PANTHER" id="PTHR34387">
    <property type="entry name" value="SLR1258 PROTEIN"/>
    <property type="match status" value="1"/>
</dbReference>
<dbReference type="Gene3D" id="3.30.70.2970">
    <property type="entry name" value="Protein of unknown function (DUF541), domain 2"/>
    <property type="match status" value="1"/>
</dbReference>
<dbReference type="PANTHER" id="PTHR34387:SF2">
    <property type="entry name" value="SLR1258 PROTEIN"/>
    <property type="match status" value="1"/>
</dbReference>
<name>A0A2M6W693_9BACT</name>
<dbReference type="InterPro" id="IPR007497">
    <property type="entry name" value="SIMPL/DUF541"/>
</dbReference>
<feature type="transmembrane region" description="Helical" evidence="1">
    <location>
        <begin position="38"/>
        <end position="60"/>
    </location>
</feature>
<keyword evidence="1" id="KW-0812">Transmembrane</keyword>
<protein>
    <recommendedName>
        <fullName evidence="4">SIMPL domain-containing protein</fullName>
    </recommendedName>
</protein>
<dbReference type="EMBL" id="PFBV01000003">
    <property type="protein sequence ID" value="PIT88311.1"/>
    <property type="molecule type" value="Genomic_DNA"/>
</dbReference>
<evidence type="ECO:0000313" key="2">
    <source>
        <dbReference type="EMBL" id="PIT88311.1"/>
    </source>
</evidence>
<gene>
    <name evidence="2" type="ORF">COU29_00780</name>
</gene>
<comment type="caution">
    <text evidence="2">The sequence shown here is derived from an EMBL/GenBank/DDBJ whole genome shotgun (WGS) entry which is preliminary data.</text>
</comment>
<keyword evidence="1" id="KW-1133">Transmembrane helix</keyword>
<dbReference type="GO" id="GO:0006974">
    <property type="term" value="P:DNA damage response"/>
    <property type="evidence" value="ECO:0007669"/>
    <property type="project" value="TreeGrafter"/>
</dbReference>
<evidence type="ECO:0000313" key="3">
    <source>
        <dbReference type="Proteomes" id="UP000231426"/>
    </source>
</evidence>